<name>A0A9N9AS46_9GLOM</name>
<evidence type="ECO:0000256" key="1">
    <source>
        <dbReference type="SAM" id="MobiDB-lite"/>
    </source>
</evidence>
<sequence>MSHTSQTTSSLPTLQNMFKKRISIKKEGDENNYYNFKFVPSDTKEDIHEVISNCFEMDCFSLRDHEGNFITGSYASLERDKTYDIVDRNESKLRNSPTYHDGTNESINSSGSKSIENENAIKEKKRKTQRQNEPAENNPGPSVTNKKKPKPTQQVKACSREPEFRSIIVKYPKESSSFKIGSKQFIEWKSTLPRSTEVIVEILSSPRYEFSPPETIWKTTASIGSGKVSFIVGQWFYYNIYNARVYTQNHPRVIGTSGHFTIYSLPIQS</sequence>
<comment type="caution">
    <text evidence="2">The sequence shown here is derived from an EMBL/GenBank/DDBJ whole genome shotgun (WGS) entry which is preliminary data.</text>
</comment>
<keyword evidence="3" id="KW-1185">Reference proteome</keyword>
<feature type="compositionally biased region" description="Polar residues" evidence="1">
    <location>
        <begin position="104"/>
        <end position="114"/>
    </location>
</feature>
<feature type="compositionally biased region" description="Polar residues" evidence="1">
    <location>
        <begin position="131"/>
        <end position="144"/>
    </location>
</feature>
<dbReference type="OrthoDB" id="2340959at2759"/>
<organism evidence="2 3">
    <name type="scientific">Funneliformis caledonium</name>
    <dbReference type="NCBI Taxonomy" id="1117310"/>
    <lineage>
        <taxon>Eukaryota</taxon>
        <taxon>Fungi</taxon>
        <taxon>Fungi incertae sedis</taxon>
        <taxon>Mucoromycota</taxon>
        <taxon>Glomeromycotina</taxon>
        <taxon>Glomeromycetes</taxon>
        <taxon>Glomerales</taxon>
        <taxon>Glomeraceae</taxon>
        <taxon>Funneliformis</taxon>
    </lineage>
</organism>
<dbReference type="AlphaFoldDB" id="A0A9N9AS46"/>
<dbReference type="Proteomes" id="UP000789570">
    <property type="component" value="Unassembled WGS sequence"/>
</dbReference>
<dbReference type="EMBL" id="CAJVPQ010001279">
    <property type="protein sequence ID" value="CAG8543061.1"/>
    <property type="molecule type" value="Genomic_DNA"/>
</dbReference>
<feature type="region of interest" description="Disordered" evidence="1">
    <location>
        <begin position="93"/>
        <end position="159"/>
    </location>
</feature>
<evidence type="ECO:0000313" key="3">
    <source>
        <dbReference type="Proteomes" id="UP000789570"/>
    </source>
</evidence>
<accession>A0A9N9AS46</accession>
<gene>
    <name evidence="2" type="ORF">FCALED_LOCUS5736</name>
</gene>
<protein>
    <submittedName>
        <fullName evidence="2">949_t:CDS:1</fullName>
    </submittedName>
</protein>
<proteinExistence type="predicted"/>
<evidence type="ECO:0000313" key="2">
    <source>
        <dbReference type="EMBL" id="CAG8543061.1"/>
    </source>
</evidence>
<reference evidence="2" key="1">
    <citation type="submission" date="2021-06" db="EMBL/GenBank/DDBJ databases">
        <authorList>
            <person name="Kallberg Y."/>
            <person name="Tangrot J."/>
            <person name="Rosling A."/>
        </authorList>
    </citation>
    <scope>NUCLEOTIDE SEQUENCE</scope>
    <source>
        <strain evidence="2">UK204</strain>
    </source>
</reference>